<feature type="domain" description="EamA" evidence="13">
    <location>
        <begin position="5"/>
        <end position="133"/>
    </location>
</feature>
<dbReference type="InterPro" id="IPR000620">
    <property type="entry name" value="EamA_dom"/>
</dbReference>
<dbReference type="RefSeq" id="WP_378110118.1">
    <property type="nucleotide sequence ID" value="NZ_JBHSNC010000007.1"/>
</dbReference>
<keyword evidence="5" id="KW-0997">Cell inner membrane</keyword>
<keyword evidence="10" id="KW-0443">Lipid metabolism</keyword>
<keyword evidence="15" id="KW-1185">Reference proteome</keyword>
<dbReference type="InterPro" id="IPR037185">
    <property type="entry name" value="EmrE-like"/>
</dbReference>
<feature type="transmembrane region" description="Helical" evidence="12">
    <location>
        <begin position="149"/>
        <end position="166"/>
    </location>
</feature>
<comment type="caution">
    <text evidence="14">The sequence shown here is derived from an EMBL/GenBank/DDBJ whole genome shotgun (WGS) entry which is preliminary data.</text>
</comment>
<feature type="transmembrane region" description="Helical" evidence="12">
    <location>
        <begin position="30"/>
        <end position="49"/>
    </location>
</feature>
<evidence type="ECO:0000256" key="12">
    <source>
        <dbReference type="SAM" id="Phobius"/>
    </source>
</evidence>
<sequence length="281" mass="31112">MSFVAIGLVLLSGFVHAIWNLFAKKSMNKHVFLWLCYATSVLVFSPYLWTEGTSLTHVHSSEWLVIAASVGLHGAYIYMLAVTYEIGDLSQVYPIMRGTSPLLVPFIGVLVLGEQLRLLGWFGVACIVFGIYIAGNLRLSGLWHRRNRAIWLALCVGVLITTYTVVDKVAIRSVPPQLLTELTNIGNFLTLSLIVMRQQGIKKEWRMNWRTIVLGGVLSPGGYILFLKAMALSPVSQLAPMREIGTVFGTVMGVFLLHEPQGRKRLWASVLITAGVVLLAQ</sequence>
<reference evidence="15" key="1">
    <citation type="journal article" date="2019" name="Int. J. Syst. Evol. Microbiol.">
        <title>The Global Catalogue of Microorganisms (GCM) 10K type strain sequencing project: providing services to taxonomists for standard genome sequencing and annotation.</title>
        <authorList>
            <consortium name="The Broad Institute Genomics Platform"/>
            <consortium name="The Broad Institute Genome Sequencing Center for Infectious Disease"/>
            <person name="Wu L."/>
            <person name="Ma J."/>
        </authorList>
    </citation>
    <scope>NUCLEOTIDE SEQUENCE [LARGE SCALE GENOMIC DNA]</scope>
    <source>
        <strain evidence="15">CGMCC 1.18578</strain>
    </source>
</reference>
<keyword evidence="4" id="KW-0444">Lipid biosynthesis</keyword>
<name>A0ABW0QVZ2_9BACL</name>
<feature type="transmembrane region" description="Helical" evidence="12">
    <location>
        <begin position="208"/>
        <end position="227"/>
    </location>
</feature>
<keyword evidence="7 12" id="KW-0812">Transmembrane</keyword>
<proteinExistence type="inferred from homology"/>
<keyword evidence="11 12" id="KW-0472">Membrane</keyword>
<organism evidence="14 15">
    <name type="scientific">Cohnella yongneupensis</name>
    <dbReference type="NCBI Taxonomy" id="425006"/>
    <lineage>
        <taxon>Bacteria</taxon>
        <taxon>Bacillati</taxon>
        <taxon>Bacillota</taxon>
        <taxon>Bacilli</taxon>
        <taxon>Bacillales</taxon>
        <taxon>Paenibacillaceae</taxon>
        <taxon>Cohnella</taxon>
    </lineage>
</organism>
<evidence type="ECO:0000256" key="3">
    <source>
        <dbReference type="ARBA" id="ARBA00022475"/>
    </source>
</evidence>
<feature type="domain" description="EamA" evidence="13">
    <location>
        <begin position="148"/>
        <end position="279"/>
    </location>
</feature>
<evidence type="ECO:0000256" key="2">
    <source>
        <dbReference type="ARBA" id="ARBA00007362"/>
    </source>
</evidence>
<evidence type="ECO:0000256" key="6">
    <source>
        <dbReference type="ARBA" id="ARBA00022556"/>
    </source>
</evidence>
<evidence type="ECO:0000256" key="4">
    <source>
        <dbReference type="ARBA" id="ARBA00022516"/>
    </source>
</evidence>
<feature type="transmembrane region" description="Helical" evidence="12">
    <location>
        <begin position="6"/>
        <end position="23"/>
    </location>
</feature>
<dbReference type="Proteomes" id="UP001596108">
    <property type="component" value="Unassembled WGS sequence"/>
</dbReference>
<dbReference type="InterPro" id="IPR000390">
    <property type="entry name" value="Small_drug/metabolite_transptr"/>
</dbReference>
<accession>A0ABW0QVZ2</accession>
<dbReference type="Gene3D" id="1.10.3730.20">
    <property type="match status" value="2"/>
</dbReference>
<feature type="transmembrane region" description="Helical" evidence="12">
    <location>
        <begin position="118"/>
        <end position="137"/>
    </location>
</feature>
<evidence type="ECO:0000256" key="9">
    <source>
        <dbReference type="ARBA" id="ARBA00022989"/>
    </source>
</evidence>
<keyword evidence="8" id="KW-0448">Lipopolysaccharide biosynthesis</keyword>
<evidence type="ECO:0000256" key="5">
    <source>
        <dbReference type="ARBA" id="ARBA00022519"/>
    </source>
</evidence>
<dbReference type="PANTHER" id="PTHR30561">
    <property type="entry name" value="SMR FAMILY PROTON-DEPENDENT DRUG EFFLUX TRANSPORTER SUGE"/>
    <property type="match status" value="1"/>
</dbReference>
<keyword evidence="6" id="KW-0441">Lipid A biosynthesis</keyword>
<comment type="similarity">
    <text evidence="2">Belongs to the EamA transporter family.</text>
</comment>
<dbReference type="EMBL" id="JBHSNC010000007">
    <property type="protein sequence ID" value="MFC5528292.1"/>
    <property type="molecule type" value="Genomic_DNA"/>
</dbReference>
<evidence type="ECO:0000259" key="13">
    <source>
        <dbReference type="Pfam" id="PF00892"/>
    </source>
</evidence>
<evidence type="ECO:0000256" key="7">
    <source>
        <dbReference type="ARBA" id="ARBA00022692"/>
    </source>
</evidence>
<dbReference type="SUPFAM" id="SSF103481">
    <property type="entry name" value="Multidrug resistance efflux transporter EmrE"/>
    <property type="match status" value="2"/>
</dbReference>
<evidence type="ECO:0000313" key="14">
    <source>
        <dbReference type="EMBL" id="MFC5528292.1"/>
    </source>
</evidence>
<feature type="transmembrane region" description="Helical" evidence="12">
    <location>
        <begin position="239"/>
        <end position="257"/>
    </location>
</feature>
<comment type="subcellular location">
    <subcellularLocation>
        <location evidence="1">Cell membrane</location>
        <topology evidence="1">Multi-pass membrane protein</topology>
    </subcellularLocation>
</comment>
<feature type="transmembrane region" description="Helical" evidence="12">
    <location>
        <begin position="178"/>
        <end position="196"/>
    </location>
</feature>
<evidence type="ECO:0000256" key="10">
    <source>
        <dbReference type="ARBA" id="ARBA00023098"/>
    </source>
</evidence>
<gene>
    <name evidence="14" type="ORF">ACFPQ4_02345</name>
</gene>
<feature type="transmembrane region" description="Helical" evidence="12">
    <location>
        <begin position="94"/>
        <end position="112"/>
    </location>
</feature>
<evidence type="ECO:0000313" key="15">
    <source>
        <dbReference type="Proteomes" id="UP001596108"/>
    </source>
</evidence>
<evidence type="ECO:0000256" key="1">
    <source>
        <dbReference type="ARBA" id="ARBA00004651"/>
    </source>
</evidence>
<dbReference type="Pfam" id="PF00892">
    <property type="entry name" value="EamA"/>
    <property type="match status" value="2"/>
</dbReference>
<feature type="transmembrane region" description="Helical" evidence="12">
    <location>
        <begin position="61"/>
        <end position="82"/>
    </location>
</feature>
<evidence type="ECO:0000256" key="11">
    <source>
        <dbReference type="ARBA" id="ARBA00023136"/>
    </source>
</evidence>
<protein>
    <submittedName>
        <fullName evidence="14">EamA family transporter</fullName>
    </submittedName>
</protein>
<keyword evidence="3" id="KW-1003">Cell membrane</keyword>
<dbReference type="PANTHER" id="PTHR30561:SF9">
    <property type="entry name" value="4-AMINO-4-DEOXY-L-ARABINOSE-PHOSPHOUNDECAPRENOL FLIPPASE SUBUNIT ARNF-RELATED"/>
    <property type="match status" value="1"/>
</dbReference>
<evidence type="ECO:0000256" key="8">
    <source>
        <dbReference type="ARBA" id="ARBA00022985"/>
    </source>
</evidence>
<keyword evidence="9 12" id="KW-1133">Transmembrane helix</keyword>